<dbReference type="Pfam" id="PF00501">
    <property type="entry name" value="AMP-binding"/>
    <property type="match status" value="1"/>
</dbReference>
<dbReference type="PROSITE" id="PS00455">
    <property type="entry name" value="AMP_BINDING"/>
    <property type="match status" value="1"/>
</dbReference>
<dbReference type="PROSITE" id="PS50075">
    <property type="entry name" value="CARRIER"/>
    <property type="match status" value="1"/>
</dbReference>
<accession>A0ABV1XGP2</accession>
<feature type="non-terminal residue" evidence="4">
    <location>
        <position position="1"/>
    </location>
</feature>
<dbReference type="InterPro" id="IPR036736">
    <property type="entry name" value="ACP-like_sf"/>
</dbReference>
<dbReference type="InterPro" id="IPR009081">
    <property type="entry name" value="PP-bd_ACP"/>
</dbReference>
<dbReference type="InterPro" id="IPR029058">
    <property type="entry name" value="AB_hydrolase_fold"/>
</dbReference>
<dbReference type="Gene3D" id="3.40.50.980">
    <property type="match status" value="2"/>
</dbReference>
<proteinExistence type="predicted"/>
<dbReference type="Proteomes" id="UP001474181">
    <property type="component" value="Unassembled WGS sequence"/>
</dbReference>
<evidence type="ECO:0000259" key="3">
    <source>
        <dbReference type="PROSITE" id="PS50075"/>
    </source>
</evidence>
<dbReference type="PANTHER" id="PTHR45527">
    <property type="entry name" value="NONRIBOSOMAL PEPTIDE SYNTHETASE"/>
    <property type="match status" value="1"/>
</dbReference>
<evidence type="ECO:0000256" key="1">
    <source>
        <dbReference type="ARBA" id="ARBA00022450"/>
    </source>
</evidence>
<dbReference type="SUPFAM" id="SSF56801">
    <property type="entry name" value="Acetyl-CoA synthetase-like"/>
    <property type="match status" value="1"/>
</dbReference>
<dbReference type="InterPro" id="IPR025110">
    <property type="entry name" value="AMP-bd_C"/>
</dbReference>
<name>A0ABV1XGP2_9ACTN</name>
<evidence type="ECO:0000256" key="2">
    <source>
        <dbReference type="ARBA" id="ARBA00022553"/>
    </source>
</evidence>
<sequence length="572" mass="59373">PGLFAGQVARTPDAVAVVFEGESVSYGELDARANRLARYLSGLGVGPESVVAVMMERGVEMVVALLAVLKAGGAYLPVDPELPAERVSFMLADAGVVAVVTGAGLSGVDAGSVPVVALDDPGVVAAVSSMSAEALDVRVVAGHAAYVIYTSGSTGVPKGVVVSHAGIVNRLGWMQDRFGLAAGDRVLHKTPFGFDVSVWELFWPLVQGAVMVVARPGGHRDPGYVAGLIRDERVDTVHFVPSMLEAFLGVVGAGECGSLRRVVCSGEALGAGVRDRFFGVFGSAVGLFNLYGPTEASVDVTGHGVVADGASVVPIGRPVANTRVFVLDERLAPVPVGVAGELYLAGVQLARGYVGRAGLTGERFVADPFDTAAGGGGRLYRTGDVVRWDAEGNLVYLGRADEQVKIRGFRIEPGEIQAVIAGHPQVAQAAVIAREDVGGDRRLVAYVVPVTGAEADPVVLREHVASRLPEYMVPAAVVVLDALPLTPNGKLDRRALPAPDFASAAGSGRGPANVREELLCQAFADVLGLESVGVEDDFFALGGHSLLAVRLVEWLRVRGVSVSVRALFVSPT</sequence>
<keyword evidence="1" id="KW-0596">Phosphopantetheine</keyword>
<dbReference type="InterPro" id="IPR006162">
    <property type="entry name" value="Ppantetheine_attach_site"/>
</dbReference>
<dbReference type="PROSITE" id="PS00012">
    <property type="entry name" value="PHOSPHOPANTETHEINE"/>
    <property type="match status" value="1"/>
</dbReference>
<dbReference type="Pfam" id="PF00550">
    <property type="entry name" value="PP-binding"/>
    <property type="match status" value="1"/>
</dbReference>
<evidence type="ECO:0000313" key="4">
    <source>
        <dbReference type="EMBL" id="MER7188210.1"/>
    </source>
</evidence>
<evidence type="ECO:0000313" key="5">
    <source>
        <dbReference type="Proteomes" id="UP001474181"/>
    </source>
</evidence>
<comment type="caution">
    <text evidence="4">The sequence shown here is derived from an EMBL/GenBank/DDBJ whole genome shotgun (WGS) entry which is preliminary data.</text>
</comment>
<dbReference type="Gene3D" id="2.30.38.10">
    <property type="entry name" value="Luciferase, Domain 3"/>
    <property type="match status" value="1"/>
</dbReference>
<dbReference type="NCBIfam" id="TIGR01733">
    <property type="entry name" value="AA-adenyl-dom"/>
    <property type="match status" value="1"/>
</dbReference>
<dbReference type="Gene3D" id="3.30.300.30">
    <property type="match status" value="1"/>
</dbReference>
<dbReference type="InterPro" id="IPR020845">
    <property type="entry name" value="AMP-binding_CS"/>
</dbReference>
<keyword evidence="2" id="KW-0597">Phosphoprotein</keyword>
<protein>
    <submittedName>
        <fullName evidence="4">Amino acid adenylation domain-containing protein</fullName>
    </submittedName>
</protein>
<feature type="non-terminal residue" evidence="4">
    <location>
        <position position="572"/>
    </location>
</feature>
<dbReference type="Gene3D" id="3.40.50.1820">
    <property type="entry name" value="alpha/beta hydrolase"/>
    <property type="match status" value="1"/>
</dbReference>
<dbReference type="PANTHER" id="PTHR45527:SF1">
    <property type="entry name" value="FATTY ACID SYNTHASE"/>
    <property type="match status" value="1"/>
</dbReference>
<dbReference type="RefSeq" id="WP_350793081.1">
    <property type="nucleotide sequence ID" value="NZ_JBEPEK010001095.1"/>
</dbReference>
<dbReference type="SUPFAM" id="SSF47336">
    <property type="entry name" value="ACP-like"/>
    <property type="match status" value="1"/>
</dbReference>
<keyword evidence="5" id="KW-1185">Reference proteome</keyword>
<dbReference type="InterPro" id="IPR000873">
    <property type="entry name" value="AMP-dep_synth/lig_dom"/>
</dbReference>
<dbReference type="InterPro" id="IPR010071">
    <property type="entry name" value="AA_adenyl_dom"/>
</dbReference>
<dbReference type="CDD" id="cd17646">
    <property type="entry name" value="A_NRPS_AB3403-like"/>
    <property type="match status" value="1"/>
</dbReference>
<organism evidence="4 5">
    <name type="scientific">Streptomyces hyaluromycini</name>
    <dbReference type="NCBI Taxonomy" id="1377993"/>
    <lineage>
        <taxon>Bacteria</taxon>
        <taxon>Bacillati</taxon>
        <taxon>Actinomycetota</taxon>
        <taxon>Actinomycetes</taxon>
        <taxon>Kitasatosporales</taxon>
        <taxon>Streptomycetaceae</taxon>
        <taxon>Streptomyces</taxon>
    </lineage>
</organism>
<gene>
    <name evidence="4" type="ORF">ABT404_53640</name>
</gene>
<reference evidence="4 5" key="1">
    <citation type="submission" date="2024-06" db="EMBL/GenBank/DDBJ databases">
        <title>The Natural Products Discovery Center: Release of the First 8490 Sequenced Strains for Exploring Actinobacteria Biosynthetic Diversity.</title>
        <authorList>
            <person name="Kalkreuter E."/>
            <person name="Kautsar S.A."/>
            <person name="Yang D."/>
            <person name="Bader C.D."/>
            <person name="Teijaro C.N."/>
            <person name="Fluegel L."/>
            <person name="Davis C.M."/>
            <person name="Simpson J.R."/>
            <person name="Lauterbach L."/>
            <person name="Steele A.D."/>
            <person name="Gui C."/>
            <person name="Meng S."/>
            <person name="Li G."/>
            <person name="Viehrig K."/>
            <person name="Ye F."/>
            <person name="Su P."/>
            <person name="Kiefer A.F."/>
            <person name="Nichols A."/>
            <person name="Cepeda A.J."/>
            <person name="Yan W."/>
            <person name="Fan B."/>
            <person name="Jiang Y."/>
            <person name="Adhikari A."/>
            <person name="Zheng C.-J."/>
            <person name="Schuster L."/>
            <person name="Cowan T.M."/>
            <person name="Smanski M.J."/>
            <person name="Chevrette M.G."/>
            <person name="De Carvalho L.P.S."/>
            <person name="Shen B."/>
        </authorList>
    </citation>
    <scope>NUCLEOTIDE SEQUENCE [LARGE SCALE GENOMIC DNA]</scope>
    <source>
        <strain evidence="4 5">NPDC000234</strain>
    </source>
</reference>
<dbReference type="EMBL" id="JBEPEK010001095">
    <property type="protein sequence ID" value="MER7188210.1"/>
    <property type="molecule type" value="Genomic_DNA"/>
</dbReference>
<dbReference type="Pfam" id="PF13193">
    <property type="entry name" value="AMP-binding_C"/>
    <property type="match status" value="1"/>
</dbReference>
<dbReference type="InterPro" id="IPR045851">
    <property type="entry name" value="AMP-bd_C_sf"/>
</dbReference>
<feature type="domain" description="Carrier" evidence="3">
    <location>
        <begin position="510"/>
        <end position="572"/>
    </location>
</feature>